<organism evidence="1 2">
    <name type="scientific">Actinocatenispora comari</name>
    <dbReference type="NCBI Taxonomy" id="2807577"/>
    <lineage>
        <taxon>Bacteria</taxon>
        <taxon>Bacillati</taxon>
        <taxon>Actinomycetota</taxon>
        <taxon>Actinomycetes</taxon>
        <taxon>Micromonosporales</taxon>
        <taxon>Micromonosporaceae</taxon>
        <taxon>Actinocatenispora</taxon>
    </lineage>
</organism>
<name>A0A8J4A8G2_9ACTN</name>
<evidence type="ECO:0000313" key="1">
    <source>
        <dbReference type="EMBL" id="GIL25235.1"/>
    </source>
</evidence>
<gene>
    <name evidence="1" type="ORF">NUM_04900</name>
</gene>
<dbReference type="AlphaFoldDB" id="A0A8J4A8G2"/>
<comment type="caution">
    <text evidence="1">The sequence shown here is derived from an EMBL/GenBank/DDBJ whole genome shotgun (WGS) entry which is preliminary data.</text>
</comment>
<keyword evidence="2" id="KW-1185">Reference proteome</keyword>
<evidence type="ECO:0000313" key="2">
    <source>
        <dbReference type="Proteomes" id="UP000614996"/>
    </source>
</evidence>
<accession>A0A8J4A8G2</accession>
<dbReference type="Proteomes" id="UP000614996">
    <property type="component" value="Unassembled WGS sequence"/>
</dbReference>
<protein>
    <submittedName>
        <fullName evidence="1">Uncharacterized protein</fullName>
    </submittedName>
</protein>
<dbReference type="EMBL" id="BOPO01000004">
    <property type="protein sequence ID" value="GIL25235.1"/>
    <property type="molecule type" value="Genomic_DNA"/>
</dbReference>
<proteinExistence type="predicted"/>
<sequence>MPAGTTPRQVFAAARSGDARGQAIVHRLARSLARDTVFRRVTGVGRTTVDR</sequence>
<reference evidence="2" key="1">
    <citation type="journal article" date="2021" name="Int. J. Syst. Evol. Microbiol.">
        <title>Actinocatenispora comari sp. nov., an endophytic actinomycete isolated from aerial parts of Comarum salesowianum.</title>
        <authorList>
            <person name="Oyunbileg N."/>
            <person name="Iizaka Y."/>
            <person name="Hamada M."/>
            <person name="Davaapurev B.O."/>
            <person name="Fukumoto A."/>
            <person name="Tsetseg B."/>
            <person name="Kato F."/>
            <person name="Tamura T."/>
            <person name="Batkhuu J."/>
            <person name="Anzai Y."/>
        </authorList>
    </citation>
    <scope>NUCLEOTIDE SEQUENCE [LARGE SCALE GENOMIC DNA]</scope>
    <source>
        <strain evidence="2">NUM-2625</strain>
    </source>
</reference>